<sequence>MTSSSALCSICHVQPHKYRCPTHPSILTCSLPCYKRHQSRASCNGKRNATTYVKKSHLSTPAGFDHDYNFLTKIERGIKVPKDMVEDMERPAKKRRMGGHPGLDAYFANNQIDIEQAPPGFQRGKQNETRWLKRSKKVLWTIEWVDEYGKKVLGKAIEDETLGTAHAKIWEHVKEGKADLSEEQGDVKEKLQNTEEVHEVGVPEDAAQSDVESGQESPLVLNTSHDAERTRADITLTPHLHLAADQRHFYLQLPRCLTSKTVLIPLEASSSITKCLRGRNILEFPTIYALPSSPANLPEPYETEAEYRKTLAKEYNEVDVAQIVRSVNATVGRKGALPGGIPGSQDRKEEVLDKERILEMLRRDLQG</sequence>
<proteinExistence type="inferred from homology"/>
<protein>
    <recommendedName>
        <fullName evidence="11">HIT-type domain-containing protein</fullName>
    </recommendedName>
</protein>
<keyword evidence="10" id="KW-1185">Reference proteome</keyword>
<evidence type="ECO:0000256" key="4">
    <source>
        <dbReference type="ARBA" id="ARBA00049598"/>
    </source>
</evidence>
<evidence type="ECO:0000259" key="7">
    <source>
        <dbReference type="Pfam" id="PF04438"/>
    </source>
</evidence>
<dbReference type="Pfam" id="PF25790">
    <property type="entry name" value="BCD1"/>
    <property type="match status" value="1"/>
</dbReference>
<feature type="domain" description="BCD1 alpha/beta" evidence="8">
    <location>
        <begin position="107"/>
        <end position="294"/>
    </location>
</feature>
<feature type="region of interest" description="Disordered" evidence="6">
    <location>
        <begin position="194"/>
        <end position="218"/>
    </location>
</feature>
<accession>A0A8K0PJQ1</accession>
<dbReference type="PANTHER" id="PTHR13483:SF11">
    <property type="entry name" value="ZINC FINGER HIT DOMAIN-CONTAINING PROTEIN 3"/>
    <property type="match status" value="1"/>
</dbReference>
<dbReference type="GO" id="GO:0048254">
    <property type="term" value="P:snoRNA localization"/>
    <property type="evidence" value="ECO:0007669"/>
    <property type="project" value="TreeGrafter"/>
</dbReference>
<dbReference type="GO" id="GO:0008270">
    <property type="term" value="F:zinc ion binding"/>
    <property type="evidence" value="ECO:0007669"/>
    <property type="project" value="UniProtKB-KW"/>
</dbReference>
<dbReference type="GO" id="GO:0070761">
    <property type="term" value="C:pre-snoRNP complex"/>
    <property type="evidence" value="ECO:0007669"/>
    <property type="project" value="TreeGrafter"/>
</dbReference>
<dbReference type="GO" id="GO:0000492">
    <property type="term" value="P:box C/D snoRNP assembly"/>
    <property type="evidence" value="ECO:0007669"/>
    <property type="project" value="TreeGrafter"/>
</dbReference>
<evidence type="ECO:0000256" key="5">
    <source>
        <dbReference type="ARBA" id="ARBA00049654"/>
    </source>
</evidence>
<dbReference type="GO" id="GO:0005634">
    <property type="term" value="C:nucleus"/>
    <property type="evidence" value="ECO:0007669"/>
    <property type="project" value="TreeGrafter"/>
</dbReference>
<dbReference type="InterPro" id="IPR051639">
    <property type="entry name" value="BCD1"/>
</dbReference>
<name>A0A8K0PJQ1_9PEZI</name>
<evidence type="ECO:0000256" key="2">
    <source>
        <dbReference type="ARBA" id="ARBA00022771"/>
    </source>
</evidence>
<feature type="domain" description="HIT-type" evidence="7">
    <location>
        <begin position="6"/>
        <end position="35"/>
    </location>
</feature>
<keyword evidence="3" id="KW-0862">Zinc</keyword>
<comment type="similarity">
    <text evidence="5">Belongs to the BCD1 family.</text>
</comment>
<evidence type="ECO:0000313" key="9">
    <source>
        <dbReference type="EMBL" id="KAG8629758.1"/>
    </source>
</evidence>
<dbReference type="AlphaFoldDB" id="A0A8K0PJQ1"/>
<dbReference type="Pfam" id="PF04438">
    <property type="entry name" value="zf-HIT"/>
    <property type="match status" value="1"/>
</dbReference>
<keyword evidence="1" id="KW-0479">Metal-binding</keyword>
<keyword evidence="2" id="KW-0863">Zinc-finger</keyword>
<dbReference type="InterPro" id="IPR007529">
    <property type="entry name" value="Znf_HIT"/>
</dbReference>
<dbReference type="EMBL" id="JAESVG020000002">
    <property type="protein sequence ID" value="KAG8629758.1"/>
    <property type="molecule type" value="Genomic_DNA"/>
</dbReference>
<evidence type="ECO:0000313" key="10">
    <source>
        <dbReference type="Proteomes" id="UP000809789"/>
    </source>
</evidence>
<dbReference type="OrthoDB" id="272357at2759"/>
<dbReference type="GO" id="GO:0000463">
    <property type="term" value="P:maturation of LSU-rRNA from tricistronic rRNA transcript (SSU-rRNA, 5.8S rRNA, LSU-rRNA)"/>
    <property type="evidence" value="ECO:0007669"/>
    <property type="project" value="TreeGrafter"/>
</dbReference>
<gene>
    <name evidence="9" type="ORF">KVT40_001377</name>
</gene>
<dbReference type="Gene3D" id="3.30.60.190">
    <property type="match status" value="1"/>
</dbReference>
<evidence type="ECO:0000256" key="1">
    <source>
        <dbReference type="ARBA" id="ARBA00022723"/>
    </source>
</evidence>
<dbReference type="InterPro" id="IPR057721">
    <property type="entry name" value="BCD1_alpha/beta"/>
</dbReference>
<dbReference type="CDD" id="cd23023">
    <property type="entry name" value="zf-HIT_BCD1"/>
    <property type="match status" value="1"/>
</dbReference>
<reference evidence="9" key="1">
    <citation type="submission" date="2021-07" db="EMBL/GenBank/DDBJ databases">
        <title>Elsinoe batatas strain:CRI-CJ2 Genome sequencing and assembly.</title>
        <authorList>
            <person name="Huang L."/>
        </authorList>
    </citation>
    <scope>NUCLEOTIDE SEQUENCE</scope>
    <source>
        <strain evidence="9">CRI-CJ2</strain>
    </source>
</reference>
<evidence type="ECO:0000256" key="3">
    <source>
        <dbReference type="ARBA" id="ARBA00022833"/>
    </source>
</evidence>
<dbReference type="PANTHER" id="PTHR13483">
    <property type="entry name" value="BOX C_D SNORNA PROTEIN 1-RELATED"/>
    <property type="match status" value="1"/>
</dbReference>
<evidence type="ECO:0000259" key="8">
    <source>
        <dbReference type="Pfam" id="PF25790"/>
    </source>
</evidence>
<comment type="caution">
    <text evidence="9">The sequence shown here is derived from an EMBL/GenBank/DDBJ whole genome shotgun (WGS) entry which is preliminary data.</text>
</comment>
<evidence type="ECO:0000256" key="6">
    <source>
        <dbReference type="SAM" id="MobiDB-lite"/>
    </source>
</evidence>
<organism evidence="9 10">
    <name type="scientific">Elsinoe batatas</name>
    <dbReference type="NCBI Taxonomy" id="2601811"/>
    <lineage>
        <taxon>Eukaryota</taxon>
        <taxon>Fungi</taxon>
        <taxon>Dikarya</taxon>
        <taxon>Ascomycota</taxon>
        <taxon>Pezizomycotina</taxon>
        <taxon>Dothideomycetes</taxon>
        <taxon>Dothideomycetidae</taxon>
        <taxon>Myriangiales</taxon>
        <taxon>Elsinoaceae</taxon>
        <taxon>Elsinoe</taxon>
    </lineage>
</organism>
<dbReference type="SUPFAM" id="SSF144232">
    <property type="entry name" value="HIT/MYND zinc finger-like"/>
    <property type="match status" value="1"/>
</dbReference>
<comment type="function">
    <text evidence="4">Required for box C/D snoRNAs accumulation involved in snoRNA processing, snoRNA transport to the nucleolus and ribosome biogenesis.</text>
</comment>
<evidence type="ECO:0008006" key="11">
    <source>
        <dbReference type="Google" id="ProtNLM"/>
    </source>
</evidence>
<dbReference type="Proteomes" id="UP000809789">
    <property type="component" value="Unassembled WGS sequence"/>
</dbReference>